<feature type="region of interest" description="Disordered" evidence="1">
    <location>
        <begin position="203"/>
        <end position="252"/>
    </location>
</feature>
<feature type="region of interest" description="Disordered" evidence="1">
    <location>
        <begin position="56"/>
        <end position="77"/>
    </location>
</feature>
<gene>
    <name evidence="2" type="ORF">ABT276_16750</name>
</gene>
<feature type="region of interest" description="Disordered" evidence="1">
    <location>
        <begin position="109"/>
        <end position="163"/>
    </location>
</feature>
<feature type="compositionally biased region" description="Basic and acidic residues" evidence="1">
    <location>
        <begin position="238"/>
        <end position="252"/>
    </location>
</feature>
<keyword evidence="3" id="KW-1185">Reference proteome</keyword>
<evidence type="ECO:0000256" key="1">
    <source>
        <dbReference type="SAM" id="MobiDB-lite"/>
    </source>
</evidence>
<protein>
    <submittedName>
        <fullName evidence="2">Uncharacterized protein</fullName>
    </submittedName>
</protein>
<reference evidence="2 3" key="1">
    <citation type="submission" date="2024-06" db="EMBL/GenBank/DDBJ databases">
        <title>The Natural Products Discovery Center: Release of the First 8490 Sequenced Strains for Exploring Actinobacteria Biosynthetic Diversity.</title>
        <authorList>
            <person name="Kalkreuter E."/>
            <person name="Kautsar S.A."/>
            <person name="Yang D."/>
            <person name="Bader C.D."/>
            <person name="Teijaro C.N."/>
            <person name="Fluegel L."/>
            <person name="Davis C.M."/>
            <person name="Simpson J.R."/>
            <person name="Lauterbach L."/>
            <person name="Steele A.D."/>
            <person name="Gui C."/>
            <person name="Meng S."/>
            <person name="Li G."/>
            <person name="Viehrig K."/>
            <person name="Ye F."/>
            <person name="Su P."/>
            <person name="Kiefer A.F."/>
            <person name="Nichols A."/>
            <person name="Cepeda A.J."/>
            <person name="Yan W."/>
            <person name="Fan B."/>
            <person name="Jiang Y."/>
            <person name="Adhikari A."/>
            <person name="Zheng C.-J."/>
            <person name="Schuster L."/>
            <person name="Cowan T.M."/>
            <person name="Smanski M.J."/>
            <person name="Chevrette M.G."/>
            <person name="De Carvalho L.P.S."/>
            <person name="Shen B."/>
        </authorList>
    </citation>
    <scope>NUCLEOTIDE SEQUENCE [LARGE SCALE GENOMIC DNA]</scope>
    <source>
        <strain evidence="2 3">NPDC000837</strain>
    </source>
</reference>
<evidence type="ECO:0000313" key="3">
    <source>
        <dbReference type="Proteomes" id="UP001445472"/>
    </source>
</evidence>
<accession>A0ABV1UW24</accession>
<dbReference type="Proteomes" id="UP001445472">
    <property type="component" value="Unassembled WGS sequence"/>
</dbReference>
<feature type="region of interest" description="Disordered" evidence="1">
    <location>
        <begin position="1"/>
        <end position="25"/>
    </location>
</feature>
<name>A0ABV1UW24_9ACTN</name>
<organism evidence="2 3">
    <name type="scientific">Streptomyces xantholiticus</name>
    <dbReference type="NCBI Taxonomy" id="68285"/>
    <lineage>
        <taxon>Bacteria</taxon>
        <taxon>Bacillati</taxon>
        <taxon>Actinomycetota</taxon>
        <taxon>Actinomycetes</taxon>
        <taxon>Kitasatosporales</taxon>
        <taxon>Streptomycetaceae</taxon>
        <taxon>Streptomyces</taxon>
    </lineage>
</organism>
<dbReference type="EMBL" id="JBEPBX010000013">
    <property type="protein sequence ID" value="MER6614984.1"/>
    <property type="molecule type" value="Genomic_DNA"/>
</dbReference>
<sequence>MTENRSGGAVRPGAEPQPEPQPPTVDDLLAAAARPAPVGPDAAANALAAFRAARDEGALDLPTRPADDWRPTPPRTRTTWIKAGLGTLVAGVMLGGGVIAAGAIPAPFGESPADGPRPTPSVSPSDPAAASESTTPQVTGLPATAPSAGHPSTAEDQAAHCRAYEAAEANARAGNGRSMDSAVRKRLEAAAGGPDAVEAYCARLSVGRPSDPSGNRAPSKPEKNTDAAQPTAGAPKGGPDKGRIPDPKPTRQ</sequence>
<comment type="caution">
    <text evidence="2">The sequence shown here is derived from an EMBL/GenBank/DDBJ whole genome shotgun (WGS) entry which is preliminary data.</text>
</comment>
<evidence type="ECO:0000313" key="2">
    <source>
        <dbReference type="EMBL" id="MER6614984.1"/>
    </source>
</evidence>
<feature type="compositionally biased region" description="Low complexity" evidence="1">
    <location>
        <begin position="122"/>
        <end position="136"/>
    </location>
</feature>
<dbReference type="RefSeq" id="WP_351976669.1">
    <property type="nucleotide sequence ID" value="NZ_JBEPBX010000013.1"/>
</dbReference>
<proteinExistence type="predicted"/>